<evidence type="ECO:0000256" key="2">
    <source>
        <dbReference type="ARBA" id="ARBA00022527"/>
    </source>
</evidence>
<gene>
    <name evidence="12" type="ORF">TcWFU_002359</name>
</gene>
<proteinExistence type="inferred from homology"/>
<evidence type="ECO:0000313" key="13">
    <source>
        <dbReference type="Proteomes" id="UP001651158"/>
    </source>
</evidence>
<dbReference type="Gene3D" id="3.10.20.90">
    <property type="entry name" value="Phosphatidylinositol 3-kinase Catalytic Subunit, Chain A, domain 1"/>
    <property type="match status" value="1"/>
</dbReference>
<dbReference type="InterPro" id="IPR051681">
    <property type="entry name" value="Ser/Thr_Kinases-Pseudokinases"/>
</dbReference>
<dbReference type="Gene3D" id="3.30.60.20">
    <property type="match status" value="1"/>
</dbReference>
<dbReference type="PANTHER" id="PTHR44329:SF262">
    <property type="entry name" value="RAF HOMOLOG SERINE_THREONINE-PROTEIN KINASE RAF"/>
    <property type="match status" value="1"/>
</dbReference>
<comment type="caution">
    <text evidence="12">The sequence shown here is derived from an EMBL/GenBank/DDBJ whole genome shotgun (WGS) entry which is preliminary data.</text>
</comment>
<dbReference type="GO" id="GO:0016301">
    <property type="term" value="F:kinase activity"/>
    <property type="evidence" value="ECO:0007669"/>
    <property type="project" value="UniProtKB-KW"/>
</dbReference>
<keyword evidence="6 7" id="KW-0067">ATP-binding</keyword>
<evidence type="ECO:0000256" key="6">
    <source>
        <dbReference type="ARBA" id="ARBA00022840"/>
    </source>
</evidence>
<dbReference type="InterPro" id="IPR029071">
    <property type="entry name" value="Ubiquitin-like_domsf"/>
</dbReference>
<dbReference type="Pfam" id="PF00130">
    <property type="entry name" value="C1_1"/>
    <property type="match status" value="1"/>
</dbReference>
<organism evidence="12 13">
    <name type="scientific">Taenia crassiceps</name>
    <dbReference type="NCBI Taxonomy" id="6207"/>
    <lineage>
        <taxon>Eukaryota</taxon>
        <taxon>Metazoa</taxon>
        <taxon>Spiralia</taxon>
        <taxon>Lophotrochozoa</taxon>
        <taxon>Platyhelminthes</taxon>
        <taxon>Cestoda</taxon>
        <taxon>Eucestoda</taxon>
        <taxon>Cyclophyllidea</taxon>
        <taxon>Taeniidae</taxon>
        <taxon>Taenia</taxon>
    </lineage>
</organism>
<dbReference type="InterPro" id="IPR003116">
    <property type="entry name" value="RBD_dom"/>
</dbReference>
<evidence type="ECO:0000256" key="5">
    <source>
        <dbReference type="ARBA" id="ARBA00022833"/>
    </source>
</evidence>
<keyword evidence="5" id="KW-0862">Zinc</keyword>
<feature type="region of interest" description="Disordered" evidence="8">
    <location>
        <begin position="357"/>
        <end position="376"/>
    </location>
</feature>
<feature type="binding site" evidence="7">
    <location>
        <position position="486"/>
    </location>
    <ligand>
        <name>ATP</name>
        <dbReference type="ChEBI" id="CHEBI:30616"/>
    </ligand>
</feature>
<dbReference type="PROSITE" id="PS50898">
    <property type="entry name" value="RBD"/>
    <property type="match status" value="1"/>
</dbReference>
<dbReference type="Gene3D" id="1.10.510.10">
    <property type="entry name" value="Transferase(Phosphotransferase) domain 1"/>
    <property type="match status" value="1"/>
</dbReference>
<feature type="compositionally biased region" description="Polar residues" evidence="8">
    <location>
        <begin position="362"/>
        <end position="376"/>
    </location>
</feature>
<dbReference type="PROSITE" id="PS50081">
    <property type="entry name" value="ZF_DAG_PE_2"/>
    <property type="match status" value="1"/>
</dbReference>
<dbReference type="InterPro" id="IPR046349">
    <property type="entry name" value="C1-like_sf"/>
</dbReference>
<dbReference type="Pfam" id="PF02196">
    <property type="entry name" value="RBD"/>
    <property type="match status" value="1"/>
</dbReference>
<evidence type="ECO:0000256" key="7">
    <source>
        <dbReference type="PROSITE-ProRule" id="PRU10141"/>
    </source>
</evidence>
<evidence type="ECO:0000256" key="1">
    <source>
        <dbReference type="ARBA" id="ARBA00010507"/>
    </source>
</evidence>
<dbReference type="EMBL" id="JAKROA010000002">
    <property type="protein sequence ID" value="KAL5109937.1"/>
    <property type="molecule type" value="Genomic_DNA"/>
</dbReference>
<dbReference type="Proteomes" id="UP001651158">
    <property type="component" value="Unassembled WGS sequence"/>
</dbReference>
<keyword evidence="12" id="KW-0808">Transferase</keyword>
<keyword evidence="12" id="KW-0418">Kinase</keyword>
<feature type="domain" description="RBD" evidence="11">
    <location>
        <begin position="130"/>
        <end position="202"/>
    </location>
</feature>
<dbReference type="PROSITE" id="PS00108">
    <property type="entry name" value="PROTEIN_KINASE_ST"/>
    <property type="match status" value="1"/>
</dbReference>
<dbReference type="InterPro" id="IPR001245">
    <property type="entry name" value="Ser-Thr/Tyr_kinase_cat_dom"/>
</dbReference>
<feature type="domain" description="Protein kinase" evidence="9">
    <location>
        <begin position="460"/>
        <end position="713"/>
    </location>
</feature>
<accession>A0ABR4QK69</accession>
<dbReference type="Pfam" id="PF07714">
    <property type="entry name" value="PK_Tyr_Ser-Thr"/>
    <property type="match status" value="1"/>
</dbReference>
<evidence type="ECO:0000259" key="11">
    <source>
        <dbReference type="PROSITE" id="PS50898"/>
    </source>
</evidence>
<evidence type="ECO:0000256" key="3">
    <source>
        <dbReference type="ARBA" id="ARBA00022723"/>
    </source>
</evidence>
<feature type="compositionally biased region" description="Basic and acidic residues" evidence="8">
    <location>
        <begin position="423"/>
        <end position="435"/>
    </location>
</feature>
<dbReference type="CDD" id="cd14062">
    <property type="entry name" value="STKc_Raf"/>
    <property type="match status" value="1"/>
</dbReference>
<feature type="compositionally biased region" description="Polar residues" evidence="8">
    <location>
        <begin position="108"/>
        <end position="119"/>
    </location>
</feature>
<reference evidence="12 13" key="1">
    <citation type="journal article" date="2022" name="Front. Cell. Infect. Microbiol.">
        <title>The Genomes of Two Strains of Taenia crassiceps the Animal Model for the Study of Human Cysticercosis.</title>
        <authorList>
            <person name="Bobes R.J."/>
            <person name="Estrada K."/>
            <person name="Rios-Valencia D.G."/>
            <person name="Calderon-Gallegos A."/>
            <person name="de la Torre P."/>
            <person name="Carrero J.C."/>
            <person name="Sanchez-Flores A."/>
            <person name="Laclette J.P."/>
        </authorList>
    </citation>
    <scope>NUCLEOTIDE SEQUENCE [LARGE SCALE GENOMIC DNA]</scope>
    <source>
        <strain evidence="12">WFUcys</strain>
    </source>
</reference>
<dbReference type="InterPro" id="IPR000719">
    <property type="entry name" value="Prot_kinase_dom"/>
</dbReference>
<feature type="compositionally biased region" description="Pro residues" evidence="8">
    <location>
        <begin position="749"/>
        <end position="769"/>
    </location>
</feature>
<dbReference type="SUPFAM" id="SSF56112">
    <property type="entry name" value="Protein kinase-like (PK-like)"/>
    <property type="match status" value="1"/>
</dbReference>
<feature type="region of interest" description="Disordered" evidence="8">
    <location>
        <begin position="396"/>
        <end position="466"/>
    </location>
</feature>
<evidence type="ECO:0000259" key="9">
    <source>
        <dbReference type="PROSITE" id="PS50011"/>
    </source>
</evidence>
<dbReference type="PROSITE" id="PS50011">
    <property type="entry name" value="PROTEIN_KINASE_DOM"/>
    <property type="match status" value="1"/>
</dbReference>
<name>A0ABR4QK69_9CEST</name>
<feature type="region of interest" description="Disordered" evidence="8">
    <location>
        <begin position="95"/>
        <end position="120"/>
    </location>
</feature>
<protein>
    <submittedName>
        <fullName evidence="12">Serine/threonine-protein kinase B-raf</fullName>
    </submittedName>
</protein>
<dbReference type="InterPro" id="IPR002219">
    <property type="entry name" value="PKC_DAG/PE"/>
</dbReference>
<dbReference type="Gene3D" id="3.30.200.20">
    <property type="entry name" value="Phosphorylase Kinase, domain 1"/>
    <property type="match status" value="1"/>
</dbReference>
<dbReference type="SMART" id="SM00455">
    <property type="entry name" value="RBD"/>
    <property type="match status" value="1"/>
</dbReference>
<dbReference type="PANTHER" id="PTHR44329">
    <property type="entry name" value="SERINE/THREONINE-PROTEIN KINASE TNNI3K-RELATED"/>
    <property type="match status" value="1"/>
</dbReference>
<feature type="domain" description="Phorbol-ester/DAG-type" evidence="10">
    <location>
        <begin position="211"/>
        <end position="257"/>
    </location>
</feature>
<comment type="similarity">
    <text evidence="1">Belongs to the protein kinase superfamily. TKL Ser/Thr protein kinase family. RAF subfamily.</text>
</comment>
<keyword evidence="4 7" id="KW-0547">Nucleotide-binding</keyword>
<dbReference type="InterPro" id="IPR017441">
    <property type="entry name" value="Protein_kinase_ATP_BS"/>
</dbReference>
<feature type="region of interest" description="Disordered" evidence="8">
    <location>
        <begin position="744"/>
        <end position="783"/>
    </location>
</feature>
<keyword evidence="2" id="KW-0723">Serine/threonine-protein kinase</keyword>
<sequence>MMDQRSSSSNLSTLEKNCGMLRTKVANFRLISDVLQDKTYQLLNIIRKKEDFFGIFTREYDEVSNDINSVQAVIEMYSTELEELEAAMEEYKRGNSAADASRDKSGIYQPTNGDSTILSPPQRRLPIHKCQLRAHLPDNQFTVVEVRPGQTIRQVLEKKLSHRCYRTEDLSVYSVGSGNLVLWDDDAAGVALVSGDLVVEFNDEQTHRRPKHEFQRRRFFETQVCSVCQKFVFFGVTCKICGLAFHQRCVSRLEKHYLQPTEEDNFIEIQRLLKCSGQRSSNWLAVQNGASGTITATGPTTATTAQVCVYEAATVAAAVAAAAAGAEQRGGGSEMDRGIRDGVAAGTPSAHLLTAVTRERSSSSPNVCHHINPQQLPSSSNILPWVGLLKLHDSNQPSNSSNAAVSGGDSSEFKSHLSPNLEAEDRSKSSTERGDGSASTSRQRQRHDSNDKWEIPAEEIQRGPRIGSGSFGTVFKGYWHGDVAIKELNVVDPTPTQLKAFKNEVNVLRKTSHANILLFMGVVSKPRLAIITQWCEGSSLYKHIHVHERHFDVEEMVDVARQTTQGMDYLHAKKILHRDLKSSNIFLHERIVKIGDFGLATMKTWKGGSRQPTGSIFWMAPEVMRMEGETPYTNLSDVYAFGIVVYELITGQLPFRGHNSREQILFLVGKGILRLDMSVIRSDVPTELRRVVTESCEFSRDARPNFSQLHQRLDDLYRRLRKLPRCSSEPNLRKYWGRCGVGEDCASQLPPPPPPQPFPFPPPLPPPTTSSPLGGDDVTAMAP</sequence>
<keyword evidence="3" id="KW-0479">Metal-binding</keyword>
<dbReference type="SMART" id="SM00109">
    <property type="entry name" value="C1"/>
    <property type="match status" value="1"/>
</dbReference>
<dbReference type="SUPFAM" id="SSF54236">
    <property type="entry name" value="Ubiquitin-like"/>
    <property type="match status" value="1"/>
</dbReference>
<dbReference type="CDD" id="cd01816">
    <property type="entry name" value="RBD_RAF"/>
    <property type="match status" value="1"/>
</dbReference>
<dbReference type="PROSITE" id="PS00107">
    <property type="entry name" value="PROTEIN_KINASE_ATP"/>
    <property type="match status" value="1"/>
</dbReference>
<evidence type="ECO:0000313" key="12">
    <source>
        <dbReference type="EMBL" id="KAL5109937.1"/>
    </source>
</evidence>
<dbReference type="SMART" id="SM00220">
    <property type="entry name" value="S_TKc"/>
    <property type="match status" value="1"/>
</dbReference>
<dbReference type="InterPro" id="IPR008271">
    <property type="entry name" value="Ser/Thr_kinase_AS"/>
</dbReference>
<evidence type="ECO:0000256" key="8">
    <source>
        <dbReference type="SAM" id="MobiDB-lite"/>
    </source>
</evidence>
<dbReference type="SUPFAM" id="SSF57889">
    <property type="entry name" value="Cysteine-rich domain"/>
    <property type="match status" value="1"/>
</dbReference>
<evidence type="ECO:0000256" key="4">
    <source>
        <dbReference type="ARBA" id="ARBA00022741"/>
    </source>
</evidence>
<evidence type="ECO:0000259" key="10">
    <source>
        <dbReference type="PROSITE" id="PS50081"/>
    </source>
</evidence>
<keyword evidence="13" id="KW-1185">Reference proteome</keyword>
<feature type="compositionally biased region" description="Basic and acidic residues" evidence="8">
    <location>
        <begin position="446"/>
        <end position="462"/>
    </location>
</feature>
<dbReference type="InterPro" id="IPR011009">
    <property type="entry name" value="Kinase-like_dom_sf"/>
</dbReference>